<name>A0ABY8UAN5_TETOB</name>
<evidence type="ECO:0000313" key="2">
    <source>
        <dbReference type="Proteomes" id="UP001244341"/>
    </source>
</evidence>
<accession>A0ABY8UAN5</accession>
<sequence>MVNIVGLKRRGLIPYESQPAFIHGYRLAFQLGGMANLVPDAVATCHGVLHHVTADMFKVLCKIEATYDIITVTATPYTPYSSSRSSSCDCEEAPAAASQQAPATAVAAAVAAAPASAPGTHGSPVTATAFIVQPEHMAQQQQEHPEWHSSLPSDRYIRIITAGLQHHGVDPAWVQHVAQQQCVPSKAPQQYLKFPEPELQDGEVLREFTAEQLAQYIGKMTDNKVVTACGHKVLEIDVSPAPNAPHVVYLRDFMAGHELSFGTCRNLYEPRLPPLEVPSDLRQEHVDWAEDFVAEWMNKTRFKARVIGRLLGPLGTAAAPLPQP</sequence>
<dbReference type="Proteomes" id="UP001244341">
    <property type="component" value="Chromosome 9b"/>
</dbReference>
<gene>
    <name evidence="1" type="ORF">OEZ85_009210</name>
</gene>
<keyword evidence="2" id="KW-1185">Reference proteome</keyword>
<dbReference type="EMBL" id="CP126216">
    <property type="protein sequence ID" value="WIA17693.1"/>
    <property type="molecule type" value="Genomic_DNA"/>
</dbReference>
<dbReference type="InterPro" id="IPR013024">
    <property type="entry name" value="GGCT-like"/>
</dbReference>
<reference evidence="1 2" key="1">
    <citation type="submission" date="2023-05" db="EMBL/GenBank/DDBJ databases">
        <title>A 100% complete, gapless, phased diploid assembly of the Scenedesmus obliquus UTEX 3031 genome.</title>
        <authorList>
            <person name="Biondi T.C."/>
            <person name="Hanschen E.R."/>
            <person name="Kwon T."/>
            <person name="Eng W."/>
            <person name="Kruse C.P.S."/>
            <person name="Koehler S.I."/>
            <person name="Kunde Y."/>
            <person name="Gleasner C.D."/>
            <person name="You Mak K.T."/>
            <person name="Polle J."/>
            <person name="Hovde B.T."/>
            <person name="Starkenburg S.R."/>
        </authorList>
    </citation>
    <scope>NUCLEOTIDE SEQUENCE [LARGE SCALE GENOMIC DNA]</scope>
    <source>
        <strain evidence="1 2">DOE0152z</strain>
    </source>
</reference>
<evidence type="ECO:0000313" key="1">
    <source>
        <dbReference type="EMBL" id="WIA17693.1"/>
    </source>
</evidence>
<dbReference type="Gene3D" id="3.10.490.10">
    <property type="entry name" value="Gamma-glutamyl cyclotransferase-like"/>
    <property type="match status" value="1"/>
</dbReference>
<protein>
    <submittedName>
        <fullName evidence="1">Uncharacterized protein</fullName>
    </submittedName>
</protein>
<dbReference type="CDD" id="cd06661">
    <property type="entry name" value="GGCT_like"/>
    <property type="match status" value="1"/>
</dbReference>
<proteinExistence type="predicted"/>
<organism evidence="1 2">
    <name type="scientific">Tetradesmus obliquus</name>
    <name type="common">Green alga</name>
    <name type="synonym">Acutodesmus obliquus</name>
    <dbReference type="NCBI Taxonomy" id="3088"/>
    <lineage>
        <taxon>Eukaryota</taxon>
        <taxon>Viridiplantae</taxon>
        <taxon>Chlorophyta</taxon>
        <taxon>core chlorophytes</taxon>
        <taxon>Chlorophyceae</taxon>
        <taxon>CS clade</taxon>
        <taxon>Sphaeropleales</taxon>
        <taxon>Scenedesmaceae</taxon>
        <taxon>Tetradesmus</taxon>
    </lineage>
</organism>